<dbReference type="Proteomes" id="UP001233172">
    <property type="component" value="Unassembled WGS sequence"/>
</dbReference>
<keyword evidence="2" id="KW-1185">Reference proteome</keyword>
<sequence>MHTSQRGTADCSGEIGCVNKRLVPSTCRVERTTRSATWISFRAINCDSIAFADHWITFTIHWEYRSRLDPV</sequence>
<protein>
    <submittedName>
        <fullName evidence="1">Uncharacterized protein</fullName>
    </submittedName>
</protein>
<dbReference type="EMBL" id="JASAOG010000022">
    <property type="protein sequence ID" value="KAK0063138.1"/>
    <property type="molecule type" value="Genomic_DNA"/>
</dbReference>
<evidence type="ECO:0000313" key="2">
    <source>
        <dbReference type="Proteomes" id="UP001233172"/>
    </source>
</evidence>
<accession>A0AAD8FGK9</accession>
<reference evidence="1" key="1">
    <citation type="journal article" date="2023" name="PLoS Negl. Trop. Dis.">
        <title>A genome sequence for Biomphalaria pfeifferi, the major vector snail for the human-infecting parasite Schistosoma mansoni.</title>
        <authorList>
            <person name="Bu L."/>
            <person name="Lu L."/>
            <person name="Laidemitt M.R."/>
            <person name="Zhang S.M."/>
            <person name="Mutuku M."/>
            <person name="Mkoji G."/>
            <person name="Steinauer M."/>
            <person name="Loker E.S."/>
        </authorList>
    </citation>
    <scope>NUCLEOTIDE SEQUENCE</scope>
    <source>
        <strain evidence="1">KasaAsao</strain>
    </source>
</reference>
<gene>
    <name evidence="1" type="ORF">Bpfe_007334</name>
</gene>
<name>A0AAD8FGK9_BIOPF</name>
<comment type="caution">
    <text evidence="1">The sequence shown here is derived from an EMBL/GenBank/DDBJ whole genome shotgun (WGS) entry which is preliminary data.</text>
</comment>
<reference evidence="1" key="2">
    <citation type="submission" date="2023-04" db="EMBL/GenBank/DDBJ databases">
        <authorList>
            <person name="Bu L."/>
            <person name="Lu L."/>
            <person name="Laidemitt M.R."/>
            <person name="Zhang S.M."/>
            <person name="Mutuku M."/>
            <person name="Mkoji G."/>
            <person name="Steinauer M."/>
            <person name="Loker E.S."/>
        </authorList>
    </citation>
    <scope>NUCLEOTIDE SEQUENCE</scope>
    <source>
        <strain evidence="1">KasaAsao</strain>
        <tissue evidence="1">Whole Snail</tissue>
    </source>
</reference>
<dbReference type="AlphaFoldDB" id="A0AAD8FGK9"/>
<proteinExistence type="predicted"/>
<organism evidence="1 2">
    <name type="scientific">Biomphalaria pfeifferi</name>
    <name type="common">Bloodfluke planorb</name>
    <name type="synonym">Freshwater snail</name>
    <dbReference type="NCBI Taxonomy" id="112525"/>
    <lineage>
        <taxon>Eukaryota</taxon>
        <taxon>Metazoa</taxon>
        <taxon>Spiralia</taxon>
        <taxon>Lophotrochozoa</taxon>
        <taxon>Mollusca</taxon>
        <taxon>Gastropoda</taxon>
        <taxon>Heterobranchia</taxon>
        <taxon>Euthyneura</taxon>
        <taxon>Panpulmonata</taxon>
        <taxon>Hygrophila</taxon>
        <taxon>Lymnaeoidea</taxon>
        <taxon>Planorbidae</taxon>
        <taxon>Biomphalaria</taxon>
    </lineage>
</organism>
<evidence type="ECO:0000313" key="1">
    <source>
        <dbReference type="EMBL" id="KAK0063138.1"/>
    </source>
</evidence>
<feature type="non-terminal residue" evidence="1">
    <location>
        <position position="1"/>
    </location>
</feature>